<keyword evidence="2" id="KW-0472">Membrane</keyword>
<feature type="region of interest" description="Disordered" evidence="1">
    <location>
        <begin position="1"/>
        <end position="89"/>
    </location>
</feature>
<gene>
    <name evidence="3" type="ORF">Athai_64820</name>
</gene>
<reference evidence="3 4" key="1">
    <citation type="submission" date="2020-08" db="EMBL/GenBank/DDBJ databases">
        <title>Whole genome shotgun sequence of Actinocatenispora thailandica NBRC 105041.</title>
        <authorList>
            <person name="Komaki H."/>
            <person name="Tamura T."/>
        </authorList>
    </citation>
    <scope>NUCLEOTIDE SEQUENCE [LARGE SCALE GENOMIC DNA]</scope>
    <source>
        <strain evidence="3 4">NBRC 105041</strain>
    </source>
</reference>
<evidence type="ECO:0000256" key="2">
    <source>
        <dbReference type="SAM" id="Phobius"/>
    </source>
</evidence>
<accession>A0A7R7DWD7</accession>
<dbReference type="AlphaFoldDB" id="A0A7R7DWD7"/>
<name>A0A7R7DWD7_9ACTN</name>
<organism evidence="3 4">
    <name type="scientific">Actinocatenispora thailandica</name>
    <dbReference type="NCBI Taxonomy" id="227318"/>
    <lineage>
        <taxon>Bacteria</taxon>
        <taxon>Bacillati</taxon>
        <taxon>Actinomycetota</taxon>
        <taxon>Actinomycetes</taxon>
        <taxon>Micromonosporales</taxon>
        <taxon>Micromonosporaceae</taxon>
        <taxon>Actinocatenispora</taxon>
    </lineage>
</organism>
<dbReference type="EMBL" id="AP023355">
    <property type="protein sequence ID" value="BCJ38979.1"/>
    <property type="molecule type" value="Genomic_DNA"/>
</dbReference>
<evidence type="ECO:0000313" key="3">
    <source>
        <dbReference type="EMBL" id="BCJ38979.1"/>
    </source>
</evidence>
<protein>
    <submittedName>
        <fullName evidence="3">Uncharacterized protein</fullName>
    </submittedName>
</protein>
<keyword evidence="2" id="KW-1133">Transmembrane helix</keyword>
<feature type="transmembrane region" description="Helical" evidence="2">
    <location>
        <begin position="109"/>
        <end position="129"/>
    </location>
</feature>
<evidence type="ECO:0000313" key="4">
    <source>
        <dbReference type="Proteomes" id="UP000611640"/>
    </source>
</evidence>
<feature type="compositionally biased region" description="Pro residues" evidence="1">
    <location>
        <begin position="31"/>
        <end position="89"/>
    </location>
</feature>
<dbReference type="KEGG" id="atl:Athai_64820"/>
<keyword evidence="4" id="KW-1185">Reference proteome</keyword>
<evidence type="ECO:0000256" key="1">
    <source>
        <dbReference type="SAM" id="MobiDB-lite"/>
    </source>
</evidence>
<sequence>MQPDGASAPDRDGHPEDPGAGPAPHGYQPGAPSPAGPPSPGHQPGGTPPPGGPHLPPGGTPPPAGPPLPPGGTPPPGGPPPPGYPPGAAPPGWPMPVPVKPPRQPRRTLVLVIAGVVVVAAAVVSVLLLRGRQDDSFPVGSCVTAAGGRAVPASCTKPGAYKVTKVTSSRAKCPDPTGPAVELQGASGDRFRCLAPVK</sequence>
<proteinExistence type="predicted"/>
<keyword evidence="2" id="KW-0812">Transmembrane</keyword>
<dbReference type="Proteomes" id="UP000611640">
    <property type="component" value="Chromosome"/>
</dbReference>